<dbReference type="KEGG" id="hpak:JT17_00680"/>
<dbReference type="AlphaFoldDB" id="A0A6I5WP66"/>
<dbReference type="EMBL" id="CP041334">
    <property type="protein sequence ID" value="QKY73277.1"/>
    <property type="molecule type" value="Genomic_DNA"/>
</dbReference>
<dbReference type="RefSeq" id="WP_005714819.1">
    <property type="nucleotide sequence ID" value="NZ_CP009237.1"/>
</dbReference>
<evidence type="ECO:0000313" key="2">
    <source>
        <dbReference type="Proteomes" id="UP000509790"/>
    </source>
</evidence>
<protein>
    <submittedName>
        <fullName evidence="1">Uncharacterized protein</fullName>
    </submittedName>
</protein>
<accession>A0A6I5WP66</accession>
<sequence length="154" mass="17313">MQVKIKWIVVSLTTLVGALVLSSLYTPEEGVYKAVVPTIYTLSGIMFSIGMGIVCTFNPSAIKNPQIFKRVKENIANVRNSFLMYFSLATITFLISQIVHSHTLSAIELTIIFNPETVALLFSLISLIYFIINFLTIQKLIFDIAEKVMKEEQT</sequence>
<reference evidence="1 2" key="1">
    <citation type="submission" date="2019-06" db="EMBL/GenBank/DDBJ databases">
        <title>Complete genome sequence of Haemophilus parasuis HPS412.</title>
        <authorList>
            <person name="Yang S."/>
            <person name="Huang C."/>
        </authorList>
    </citation>
    <scope>NUCLEOTIDE SEQUENCE [LARGE SCALE GENOMIC DNA]</scope>
    <source>
        <strain evidence="1 2">HPS412</strain>
    </source>
</reference>
<dbReference type="Proteomes" id="UP000509790">
    <property type="component" value="Chromosome"/>
</dbReference>
<name>A0A6I5WP66_GLAPU</name>
<organism evidence="1 2">
    <name type="scientific">Glaesserella parasuis</name>
    <name type="common">Haemophilus parasuis</name>
    <dbReference type="NCBI Taxonomy" id="738"/>
    <lineage>
        <taxon>Bacteria</taxon>
        <taxon>Pseudomonadati</taxon>
        <taxon>Pseudomonadota</taxon>
        <taxon>Gammaproteobacteria</taxon>
        <taxon>Pasteurellales</taxon>
        <taxon>Pasteurellaceae</taxon>
        <taxon>Glaesserella</taxon>
    </lineage>
</organism>
<gene>
    <name evidence="1" type="ORF">FLK62_08535</name>
</gene>
<proteinExistence type="predicted"/>
<evidence type="ECO:0000313" key="1">
    <source>
        <dbReference type="EMBL" id="QKY73277.1"/>
    </source>
</evidence>